<feature type="domain" description="Tetrapyrrole methylase" evidence="7">
    <location>
        <begin position="7"/>
        <end position="219"/>
    </location>
</feature>
<proteinExistence type="inferred from homology"/>
<dbReference type="InterPro" id="IPR035996">
    <property type="entry name" value="4pyrrol_Methylase_sf"/>
</dbReference>
<evidence type="ECO:0000256" key="3">
    <source>
        <dbReference type="ARBA" id="ARBA00022679"/>
    </source>
</evidence>
<dbReference type="SUPFAM" id="SSF69618">
    <property type="entry name" value="HemD-like"/>
    <property type="match status" value="1"/>
</dbReference>
<evidence type="ECO:0000256" key="2">
    <source>
        <dbReference type="ARBA" id="ARBA00022603"/>
    </source>
</evidence>
<dbReference type="InterPro" id="IPR000878">
    <property type="entry name" value="4pyrrol_Mease"/>
</dbReference>
<dbReference type="InterPro" id="IPR003754">
    <property type="entry name" value="4pyrrol_synth_uPrphyn_synth"/>
</dbReference>
<organism evidence="9 10">
    <name type="scientific">Neomoorella humiferrea</name>
    <dbReference type="NCBI Taxonomy" id="676965"/>
    <lineage>
        <taxon>Bacteria</taxon>
        <taxon>Bacillati</taxon>
        <taxon>Bacillota</taxon>
        <taxon>Clostridia</taxon>
        <taxon>Neomoorellales</taxon>
        <taxon>Neomoorellaceae</taxon>
        <taxon>Neomoorella</taxon>
    </lineage>
</organism>
<sequence>MAMPNGKVFLVGAGPGDPGLLTLKGRDCLAQADVVVYDRLINPALLDYASRDAEKVYVGKAPHRHALNQEEINKLLVDLARRGKKVVRLKGGDPFVFGRGGEEALALKAAGIPFEVIPGVTAAVAVPAYAGIPVTHRGLASSVAFITGNEDPGKENSAINWEGLAGAVDTLVFLMGMANLPTIVGRLLACGREPATPVALIRWGTRAEQETLTGTLGDIEARAREAGFSNPAVIVVGRVVSLRSKLAWLEGKPLFGRRVVVTRPRNQAETMAQELAALGAEVLLFPAIEIRPPADWEALDAALAEIKGFDWLIFTSANGVRFFWQRLQEKRFDVRLLAHLKIAAIGPATSRALEERGLYPDWRPQEYVAEAVAAGLGPQLKGRRVLLPRADIARPFLAENLRRQGAEVVEIAAYRTVKATNDVDILREMLEKGKIAAVTFTSSSTVRSFLETLGDKGLHLMKNVDIFCLGPITAATAIEMGLKVTATAAEYTEEGLIRTMLEYYISRGTGEAK</sequence>
<dbReference type="GO" id="GO:0032259">
    <property type="term" value="P:methylation"/>
    <property type="evidence" value="ECO:0007669"/>
    <property type="project" value="UniProtKB-KW"/>
</dbReference>
<keyword evidence="10" id="KW-1185">Reference proteome</keyword>
<dbReference type="Gene3D" id="3.30.950.10">
    <property type="entry name" value="Methyltransferase, Cobalt-precorrin-4 Transmethylase, Domain 2"/>
    <property type="match status" value="1"/>
</dbReference>
<evidence type="ECO:0000259" key="8">
    <source>
        <dbReference type="Pfam" id="PF02602"/>
    </source>
</evidence>
<dbReference type="InterPro" id="IPR006366">
    <property type="entry name" value="CobA/CysG_C"/>
</dbReference>
<dbReference type="Pfam" id="PF00590">
    <property type="entry name" value="TP_methylase"/>
    <property type="match status" value="1"/>
</dbReference>
<dbReference type="EC" id="2.1.1.107" evidence="1"/>
<dbReference type="GO" id="GO:0004851">
    <property type="term" value="F:uroporphyrin-III C-methyltransferase activity"/>
    <property type="evidence" value="ECO:0007669"/>
    <property type="project" value="UniProtKB-EC"/>
</dbReference>
<dbReference type="InterPro" id="IPR050161">
    <property type="entry name" value="Siro_Cobalamin_biosynth"/>
</dbReference>
<dbReference type="SUPFAM" id="SSF53790">
    <property type="entry name" value="Tetrapyrrole methylase"/>
    <property type="match status" value="1"/>
</dbReference>
<evidence type="ECO:0000259" key="7">
    <source>
        <dbReference type="Pfam" id="PF00590"/>
    </source>
</evidence>
<dbReference type="Pfam" id="PF02602">
    <property type="entry name" value="HEM4"/>
    <property type="match status" value="1"/>
</dbReference>
<evidence type="ECO:0000256" key="6">
    <source>
        <dbReference type="RuleBase" id="RU003960"/>
    </source>
</evidence>
<dbReference type="PANTHER" id="PTHR45790">
    <property type="entry name" value="SIROHEME SYNTHASE-RELATED"/>
    <property type="match status" value="1"/>
</dbReference>
<dbReference type="PROSITE" id="PS00840">
    <property type="entry name" value="SUMT_2"/>
    <property type="match status" value="1"/>
</dbReference>
<dbReference type="NCBIfam" id="NF004790">
    <property type="entry name" value="PRK06136.1"/>
    <property type="match status" value="1"/>
</dbReference>
<feature type="domain" description="Tetrapyrrole biosynthesis uroporphyrinogen III synthase" evidence="8">
    <location>
        <begin position="270"/>
        <end position="497"/>
    </location>
</feature>
<dbReference type="NCBIfam" id="TIGR01469">
    <property type="entry name" value="cobA_cysG_Cterm"/>
    <property type="match status" value="1"/>
</dbReference>
<dbReference type="Proteomes" id="UP000238415">
    <property type="component" value="Unassembled WGS sequence"/>
</dbReference>
<accession>A0A2T0AQ54</accession>
<dbReference type="CDD" id="cd11642">
    <property type="entry name" value="SUMT"/>
    <property type="match status" value="1"/>
</dbReference>
<dbReference type="InterPro" id="IPR014776">
    <property type="entry name" value="4pyrrole_Mease_sub2"/>
</dbReference>
<keyword evidence="5" id="KW-0627">Porphyrin biosynthesis</keyword>
<dbReference type="AlphaFoldDB" id="A0A2T0AQ54"/>
<dbReference type="FunFam" id="3.30.950.10:FF:000001">
    <property type="entry name" value="Siroheme synthase"/>
    <property type="match status" value="1"/>
</dbReference>
<comment type="caution">
    <text evidence="9">The sequence shown here is derived from an EMBL/GenBank/DDBJ whole genome shotgun (WGS) entry which is preliminary data.</text>
</comment>
<dbReference type="CDD" id="cd06578">
    <property type="entry name" value="HemD"/>
    <property type="match status" value="1"/>
</dbReference>
<keyword evidence="2 6" id="KW-0489">Methyltransferase</keyword>
<evidence type="ECO:0000256" key="4">
    <source>
        <dbReference type="ARBA" id="ARBA00022691"/>
    </source>
</evidence>
<dbReference type="Gene3D" id="3.40.50.10090">
    <property type="match status" value="2"/>
</dbReference>
<evidence type="ECO:0000313" key="10">
    <source>
        <dbReference type="Proteomes" id="UP000238415"/>
    </source>
</evidence>
<dbReference type="PROSITE" id="PS00839">
    <property type="entry name" value="SUMT_1"/>
    <property type="match status" value="1"/>
</dbReference>
<dbReference type="PANTHER" id="PTHR45790:SF3">
    <property type="entry name" value="S-ADENOSYL-L-METHIONINE-DEPENDENT UROPORPHYRINOGEN III METHYLTRANSFERASE, CHLOROPLASTIC"/>
    <property type="match status" value="1"/>
</dbReference>
<dbReference type="FunFam" id="3.40.1010.10:FF:000001">
    <property type="entry name" value="Siroheme synthase"/>
    <property type="match status" value="1"/>
</dbReference>
<keyword evidence="3 6" id="KW-0808">Transferase</keyword>
<dbReference type="InterPro" id="IPR003043">
    <property type="entry name" value="Uropor_MeTrfase_CS"/>
</dbReference>
<dbReference type="Gene3D" id="3.40.1010.10">
    <property type="entry name" value="Cobalt-precorrin-4 Transmethylase, Domain 1"/>
    <property type="match status" value="1"/>
</dbReference>
<evidence type="ECO:0000256" key="1">
    <source>
        <dbReference type="ARBA" id="ARBA00012162"/>
    </source>
</evidence>
<protein>
    <recommendedName>
        <fullName evidence="1">uroporphyrinogen-III C-methyltransferase</fullName>
        <ecNumber evidence="1">2.1.1.107</ecNumber>
    </recommendedName>
</protein>
<dbReference type="InterPro" id="IPR014777">
    <property type="entry name" value="4pyrrole_Mease_sub1"/>
</dbReference>
<keyword evidence="4" id="KW-0949">S-adenosyl-L-methionine</keyword>
<reference evidence="9 10" key="1">
    <citation type="submission" date="2018-03" db="EMBL/GenBank/DDBJ databases">
        <title>Genome sequence of Moorella humiferrea DSM 23265.</title>
        <authorList>
            <person name="Poehlein A."/>
            <person name="Daniel R."/>
        </authorList>
    </citation>
    <scope>NUCLEOTIDE SEQUENCE [LARGE SCALE GENOMIC DNA]</scope>
    <source>
        <strain evidence="9 10">DSM 23265</strain>
    </source>
</reference>
<gene>
    <name evidence="9" type="primary">nasF</name>
    <name evidence="9" type="ORF">MOHU_17260</name>
</gene>
<evidence type="ECO:0000256" key="5">
    <source>
        <dbReference type="ARBA" id="ARBA00023244"/>
    </source>
</evidence>
<dbReference type="EMBL" id="PVXM01000044">
    <property type="protein sequence ID" value="PRR71180.1"/>
    <property type="molecule type" value="Genomic_DNA"/>
</dbReference>
<dbReference type="FunFam" id="3.40.50.10090:FF:000001">
    <property type="entry name" value="Bifunctional uroporphyrinogen-III C-methyltransferase/uroporphyrinogen-III synthase"/>
    <property type="match status" value="1"/>
</dbReference>
<evidence type="ECO:0000313" key="9">
    <source>
        <dbReference type="EMBL" id="PRR71180.1"/>
    </source>
</evidence>
<name>A0A2T0AQ54_9FIRM</name>
<dbReference type="GO" id="GO:0019354">
    <property type="term" value="P:siroheme biosynthetic process"/>
    <property type="evidence" value="ECO:0007669"/>
    <property type="project" value="InterPro"/>
</dbReference>
<comment type="similarity">
    <text evidence="6">Belongs to the precorrin methyltransferase family.</text>
</comment>
<dbReference type="GO" id="GO:0004852">
    <property type="term" value="F:uroporphyrinogen-III synthase activity"/>
    <property type="evidence" value="ECO:0007669"/>
    <property type="project" value="InterPro"/>
</dbReference>
<dbReference type="InterPro" id="IPR036108">
    <property type="entry name" value="4pyrrol_syn_uPrphyn_synt_sf"/>
</dbReference>